<organism evidence="1 2">
    <name type="scientific">Clonostachys rosea f. rosea IK726</name>
    <dbReference type="NCBI Taxonomy" id="1349383"/>
    <lineage>
        <taxon>Eukaryota</taxon>
        <taxon>Fungi</taxon>
        <taxon>Dikarya</taxon>
        <taxon>Ascomycota</taxon>
        <taxon>Pezizomycotina</taxon>
        <taxon>Sordariomycetes</taxon>
        <taxon>Hypocreomycetidae</taxon>
        <taxon>Hypocreales</taxon>
        <taxon>Bionectriaceae</taxon>
        <taxon>Clonostachys</taxon>
    </lineage>
</organism>
<accession>A0ACA9U966</accession>
<keyword evidence="2" id="KW-1185">Reference proteome</keyword>
<dbReference type="EMBL" id="CADEHS020000108">
    <property type="protein sequence ID" value="CAG9949876.1"/>
    <property type="molecule type" value="Genomic_DNA"/>
</dbReference>
<name>A0ACA9U966_BIOOC</name>
<evidence type="ECO:0000313" key="2">
    <source>
        <dbReference type="Proteomes" id="UP000836387"/>
    </source>
</evidence>
<sequence>MGIVRLRIGVRLKVSSVRPDGADVEAISIPAAPRGPIRLASKYNEFSIRRLAWRIVPAVEYAAPADRSGRPRGDRLLWFRQATMMETQRLDYR</sequence>
<reference evidence="1" key="2">
    <citation type="submission" date="2021-10" db="EMBL/GenBank/DDBJ databases">
        <authorList>
            <person name="Piombo E."/>
        </authorList>
    </citation>
    <scope>NUCLEOTIDE SEQUENCE</scope>
</reference>
<gene>
    <name evidence="1" type="ORF">CRV2_00015388</name>
</gene>
<dbReference type="Proteomes" id="UP000836387">
    <property type="component" value="Unassembled WGS sequence"/>
</dbReference>
<proteinExistence type="predicted"/>
<protein>
    <submittedName>
        <fullName evidence="1">Uncharacterized protein</fullName>
    </submittedName>
</protein>
<reference evidence="1" key="1">
    <citation type="submission" date="2020-04" db="EMBL/GenBank/DDBJ databases">
        <authorList>
            <person name="Broberg M."/>
        </authorList>
    </citation>
    <scope>NUCLEOTIDE SEQUENCE</scope>
</reference>
<evidence type="ECO:0000313" key="1">
    <source>
        <dbReference type="EMBL" id="CAG9949876.1"/>
    </source>
</evidence>
<comment type="caution">
    <text evidence="1">The sequence shown here is derived from an EMBL/GenBank/DDBJ whole genome shotgun (WGS) entry which is preliminary data.</text>
</comment>